<evidence type="ECO:0000256" key="1">
    <source>
        <dbReference type="SAM" id="MobiDB-lite"/>
    </source>
</evidence>
<dbReference type="RefSeq" id="WP_135389658.1">
    <property type="nucleotide sequence ID" value="NZ_PGGK01000006.1"/>
</dbReference>
<name>A0A4E0PVB7_9EURY</name>
<evidence type="ECO:0000313" key="3">
    <source>
        <dbReference type="Proteomes" id="UP000297295"/>
    </source>
</evidence>
<dbReference type="EMBL" id="PGGK01000006">
    <property type="protein sequence ID" value="TGC09163.1"/>
    <property type="molecule type" value="Genomic_DNA"/>
</dbReference>
<dbReference type="OrthoDB" id="378472at2157"/>
<organism evidence="2 3">
    <name type="scientific">Methanolobus halotolerans</name>
    <dbReference type="NCBI Taxonomy" id="2052935"/>
    <lineage>
        <taxon>Archaea</taxon>
        <taxon>Methanobacteriati</taxon>
        <taxon>Methanobacteriota</taxon>
        <taxon>Stenosarchaea group</taxon>
        <taxon>Methanomicrobia</taxon>
        <taxon>Methanosarcinales</taxon>
        <taxon>Methanosarcinaceae</taxon>
        <taxon>Methanolobus</taxon>
    </lineage>
</organism>
<gene>
    <name evidence="2" type="ORF">CUN85_07280</name>
</gene>
<comment type="caution">
    <text evidence="2">The sequence shown here is derived from an EMBL/GenBank/DDBJ whole genome shotgun (WGS) entry which is preliminary data.</text>
</comment>
<feature type="compositionally biased region" description="Basic and acidic residues" evidence="1">
    <location>
        <begin position="978"/>
        <end position="1009"/>
    </location>
</feature>
<proteinExistence type="predicted"/>
<evidence type="ECO:0000313" key="2">
    <source>
        <dbReference type="EMBL" id="TGC09163.1"/>
    </source>
</evidence>
<evidence type="ECO:0008006" key="4">
    <source>
        <dbReference type="Google" id="ProtNLM"/>
    </source>
</evidence>
<reference evidence="2 3" key="1">
    <citation type="submission" date="2017-11" db="EMBL/GenBank/DDBJ databases">
        <title>Isolation and Characterization of Methanogenic Archaea from Saline Meromictic Lake at Siberia.</title>
        <authorList>
            <person name="Shen Y."/>
            <person name="Huang H.-H."/>
            <person name="Lai M.-C."/>
            <person name="Chen S.-C."/>
        </authorList>
    </citation>
    <scope>NUCLEOTIDE SEQUENCE [LARGE SCALE GENOMIC DNA]</scope>
    <source>
        <strain evidence="2 3">SY-01</strain>
    </source>
</reference>
<sequence length="1009" mass="114356">MKTYIIAIMLLFLICPSAYAADGVRIEMPDNVASGEMFKVKLIIEDSLVRELTNTIDITRKGGTLQLKRSGGMHDPSTLSTPSTIEYAGEEEIVFDAVMSSGFRKGDVESTLSFRFMGDVEEMRNKYPEWSTYSRDLVTISKTVYASPVSFSVETPDLPNTETSRFETDYWDKVTSTPVFRYVDNSNDATAKMYRGSFNRETSYQTPDNYLVGRYIRKEYLTNPPENTKVSSYNYGSFEQYGSSTGYYTVSWYPMKKVTRYEPDTNEPYDEYDISINYNYAVLINDFLLYHGNIIKQVTVRESEIEDAVREAEEEFHKIVISQKYIPIEAGSATYPSVLETKLPVSGPKTLYVTGYVSDADGNPLSYVEIHARVKGQMFKGRADADGNFQIPLSIELDEKENDVMLDLWVIFSYERDDKNYFAVYDLDGNTYNVVYYSQELAIIDQKNVEAPIRLDGSPDPKKGSSTGNIADMKSLSVIYAHTAEAVDFCLVELDADIDHKLPVEVLVGNNDRQTLYSPGQSRILISSNDAGYSNSNRPKNREYHEFAHHLMYATYGDWTSGSMVAGTKNHDGFLNPNTGDSYEEGFAEFMALVISDKYGDSNPADGKTKSDIYASFGSLENNYRPWDSKGYAEELAVASLLWDMYDKDNEKGDSLSMSLSNIWSVLKVQRNDFYDYYVAFKEANPSKAAEIDALFIEHGFFADTTEGNGERDDFEGFRDANNNRRHDTGEFFFDLGCLNTTKEIEYRKGMVIGKAANYERANRSSAVRLDGAYLKVKEDEVKQYLVKVDYLESGYGEDYEYVVDLRDSLLYVQPLPGHVVAEISIEPYSVEYTAENVYSISNDELISKLEDPDEYFDKHEFSLKSTGVTGDLEYVVYKDTEPVYAYEGDRGQDVDVKISNTDSVTDDRKGLPLLWLLLIPIIGAGVLMRKSENRDKAQDMLKMGTQELNEKGLPFIKEASKKAAKYTSKSAAYASKQTKEGYEKAKPKLKKAQEDIKRKMDEAKVKKE</sequence>
<accession>A0A4E0PVB7</accession>
<protein>
    <recommendedName>
        <fullName evidence="4">Carboxypeptidase regulatory-like domain-containing protein</fullName>
    </recommendedName>
</protein>
<keyword evidence="3" id="KW-1185">Reference proteome</keyword>
<feature type="region of interest" description="Disordered" evidence="1">
    <location>
        <begin position="971"/>
        <end position="1009"/>
    </location>
</feature>
<dbReference type="AlphaFoldDB" id="A0A4E0PVB7"/>
<dbReference type="Proteomes" id="UP000297295">
    <property type="component" value="Unassembled WGS sequence"/>
</dbReference>